<evidence type="ECO:0000256" key="1">
    <source>
        <dbReference type="SAM" id="SignalP"/>
    </source>
</evidence>
<reference evidence="2 3" key="1">
    <citation type="journal article" date="2012" name="ISME J.">
        <title>Genomic insights to SAR86, an abundant and uncultivated marine bacterial lineage.</title>
        <authorList>
            <person name="Dupont C.L."/>
            <person name="Rusch D.B."/>
            <person name="Yooseph S."/>
            <person name="Lombardo M.J."/>
            <person name="Richter R.A."/>
            <person name="Valas R."/>
            <person name="Novotny M."/>
            <person name="Yee-Greenbaum J."/>
            <person name="Selengut J.D."/>
            <person name="Haft D.H."/>
            <person name="Halpern A.L."/>
            <person name="Lasken R.S."/>
            <person name="Nealson K."/>
            <person name="Friedman R."/>
            <person name="Venter J.C."/>
        </authorList>
    </citation>
    <scope>NUCLEOTIDE SEQUENCE [LARGE SCALE GENOMIC DNA]</scope>
</reference>
<dbReference type="PROSITE" id="PS51257">
    <property type="entry name" value="PROKAR_LIPOPROTEIN"/>
    <property type="match status" value="1"/>
</dbReference>
<sequence>MRYITLTLILNIFLISCSSNAIREITTFDELLDISDSEKKHYLNVNTSEKNKEYIVEYILENDADIVLYSDINKTEIPNDLLTEIIPGFCNSFDKFQEISLVNSIEQNIDVENELIIVFNKNNSELINRLKDKYPKIKSYQISNNDKEEFVKSVLGITNSERRFKLIDRLDPSNNIQHYPRIRKDFSSILFLINSEEAQKLIPYFRNYAVNINYYSKADILYDKYEYKKILDYEDISIPVNPKLFQSPENEAFKIVIEKELISDFLVSFQVLDNGINKIQYNSKISKFTIENSGCINRNPQLWKIKENII</sequence>
<feature type="signal peptide" evidence="1">
    <location>
        <begin position="1"/>
        <end position="21"/>
    </location>
</feature>
<gene>
    <name evidence="2" type="ORF">NT02SARS_0315</name>
</gene>
<evidence type="ECO:0000313" key="3">
    <source>
        <dbReference type="Proteomes" id="UP000010116"/>
    </source>
</evidence>
<keyword evidence="2" id="KW-0449">Lipoprotein</keyword>
<feature type="chain" id="PRO_5003784843" evidence="1">
    <location>
        <begin position="22"/>
        <end position="310"/>
    </location>
</feature>
<protein>
    <submittedName>
        <fullName evidence="2">Putative lipoprotein</fullName>
    </submittedName>
</protein>
<accession>J5KFM5</accession>
<organism evidence="2 3">
    <name type="scientific">SAR86 cluster bacterium SAR86B</name>
    <dbReference type="NCBI Taxonomy" id="1123867"/>
    <lineage>
        <taxon>Bacteria</taxon>
        <taxon>Pseudomonadati</taxon>
        <taxon>Pseudomonadota</taxon>
        <taxon>Gammaproteobacteria</taxon>
        <taxon>SAR86 cluster</taxon>
    </lineage>
</organism>
<dbReference type="HOGENOM" id="CLU_896854_0_0_6"/>
<name>J5KFM5_9GAMM</name>
<proteinExistence type="predicted"/>
<evidence type="ECO:0000313" key="2">
    <source>
        <dbReference type="EMBL" id="EJP73408.1"/>
    </source>
</evidence>
<dbReference type="AlphaFoldDB" id="J5KFM5"/>
<dbReference type="EMBL" id="JH611165">
    <property type="protein sequence ID" value="EJP73408.1"/>
    <property type="molecule type" value="Genomic_DNA"/>
</dbReference>
<dbReference type="Proteomes" id="UP000010116">
    <property type="component" value="Unassembled WGS sequence"/>
</dbReference>
<keyword evidence="1" id="KW-0732">Signal</keyword>